<dbReference type="PROSITE" id="PS50125">
    <property type="entry name" value="GUANYLATE_CYCLASE_2"/>
    <property type="match status" value="1"/>
</dbReference>
<feature type="region of interest" description="Disordered" evidence="1">
    <location>
        <begin position="230"/>
        <end position="265"/>
    </location>
</feature>
<dbReference type="HOGENOM" id="CLU_406795_0_0_1"/>
<protein>
    <recommendedName>
        <fullName evidence="2">Guanylate cyclase domain-containing protein</fullName>
    </recommendedName>
</protein>
<dbReference type="EnsemblProtists" id="EOD28764">
    <property type="protein sequence ID" value="EOD28764"/>
    <property type="gene ID" value="EMIHUDRAFT_234589"/>
</dbReference>
<dbReference type="RefSeq" id="XP_005781193.1">
    <property type="nucleotide sequence ID" value="XM_005781136.1"/>
</dbReference>
<feature type="region of interest" description="Disordered" evidence="1">
    <location>
        <begin position="293"/>
        <end position="452"/>
    </location>
</feature>
<dbReference type="PANTHER" id="PTHR47455:SF1">
    <property type="entry name" value="GUANYLATE CYCLASE DOMAIN-CONTAINING PROTEIN"/>
    <property type="match status" value="1"/>
</dbReference>
<dbReference type="STRING" id="2903.R1F685"/>
<dbReference type="InterPro" id="IPR029787">
    <property type="entry name" value="Nucleotide_cyclase"/>
</dbReference>
<dbReference type="GO" id="GO:0009190">
    <property type="term" value="P:cyclic nucleotide biosynthetic process"/>
    <property type="evidence" value="ECO:0007669"/>
    <property type="project" value="InterPro"/>
</dbReference>
<dbReference type="GeneID" id="17274309"/>
<organism evidence="3 4">
    <name type="scientific">Emiliania huxleyi (strain CCMP1516)</name>
    <dbReference type="NCBI Taxonomy" id="280463"/>
    <lineage>
        <taxon>Eukaryota</taxon>
        <taxon>Haptista</taxon>
        <taxon>Haptophyta</taxon>
        <taxon>Prymnesiophyceae</taxon>
        <taxon>Isochrysidales</taxon>
        <taxon>Noelaerhabdaceae</taxon>
        <taxon>Emiliania</taxon>
    </lineage>
</organism>
<dbReference type="CDD" id="cd07302">
    <property type="entry name" value="CHD"/>
    <property type="match status" value="1"/>
</dbReference>
<accession>A0A0D3JZ29</accession>
<evidence type="ECO:0000313" key="4">
    <source>
        <dbReference type="Proteomes" id="UP000013827"/>
    </source>
</evidence>
<dbReference type="KEGG" id="ehx:EMIHUDRAFT_234589"/>
<dbReference type="PaxDb" id="2903-EOD28764"/>
<sequence>MASGEQGPSPGSITAIQVLASYAPAELVLRHAADRHPAPPSAPEREDFEGAVGFVDVSGFTALSERLQKDFGNKGSEKLNQYINSYLTRLIDGVSHHGGDVIKFAGDALQARDPPPVDERWSGESAAAAPALGPLSTHVLRASLCCLQLLERENNFSPVPGVTLTLHMGIGAGDLSAFCVGGHAGKWEYFIAGEPIEQMAVATDLATSGQLVISDRALALLAAAAPLTPSPLHPPDPAPAAADEVRDPLGEGSGNGGVGSEASSGFREGHFRLDKIVPPRDVGDEWLCASDGSRRGAARLPQAQQRRLPSGLPPAQRLPSGLPPEPHAAAAPELGRGGGSAAPDSGVRSGATPRAQLSAASKAGSGGTPGSGSDVRRLAAMALATAPSSARETTSSTRATPAGEARSAAPLAHGSSWRQLTSGGLGGSSAAEPRDGGGSSSRALADPLGGGEGGLSLGGSSGSVLGLEEIEPPQLLQQCVRAPFLEYGGASSSLTASELQAYVPDLIVERAGQLDGLYVSEHRKLVSVFLKVIGLGRQACERSRACEIDDMARCHAAVNIVQEKAGSPLRREYTLNGSHAASKYSIPVLVDRATQQGAELHACACEVDKTLEPISVKGRVEPASMAALSPDTRKRPTGPAAVSAKEQLGGAKSPRLADSGSDGVVERTLGRQAGAS</sequence>
<feature type="compositionally biased region" description="Low complexity" evidence="1">
    <location>
        <begin position="378"/>
        <end position="402"/>
    </location>
</feature>
<dbReference type="SUPFAM" id="SSF55073">
    <property type="entry name" value="Nucleotide cyclase"/>
    <property type="match status" value="1"/>
</dbReference>
<dbReference type="AlphaFoldDB" id="A0A0D3JZ29"/>
<dbReference type="Proteomes" id="UP000013827">
    <property type="component" value="Unassembled WGS sequence"/>
</dbReference>
<dbReference type="InterPro" id="IPR001054">
    <property type="entry name" value="A/G_cyclase"/>
</dbReference>
<dbReference type="GO" id="GO:0035556">
    <property type="term" value="P:intracellular signal transduction"/>
    <property type="evidence" value="ECO:0007669"/>
    <property type="project" value="InterPro"/>
</dbReference>
<name>A0A0D3JZ29_EMIH1</name>
<reference evidence="3" key="2">
    <citation type="submission" date="2024-10" db="UniProtKB">
        <authorList>
            <consortium name="EnsemblProtists"/>
        </authorList>
    </citation>
    <scope>IDENTIFICATION</scope>
</reference>
<keyword evidence="4" id="KW-1185">Reference proteome</keyword>
<evidence type="ECO:0000313" key="3">
    <source>
        <dbReference type="EnsemblProtists" id="EOD28764"/>
    </source>
</evidence>
<dbReference type="Gene3D" id="3.30.70.1230">
    <property type="entry name" value="Nucleotide cyclase"/>
    <property type="match status" value="1"/>
</dbReference>
<reference evidence="4" key="1">
    <citation type="journal article" date="2013" name="Nature">
        <title>Pan genome of the phytoplankton Emiliania underpins its global distribution.</title>
        <authorList>
            <person name="Read B.A."/>
            <person name="Kegel J."/>
            <person name="Klute M.J."/>
            <person name="Kuo A."/>
            <person name="Lefebvre S.C."/>
            <person name="Maumus F."/>
            <person name="Mayer C."/>
            <person name="Miller J."/>
            <person name="Monier A."/>
            <person name="Salamov A."/>
            <person name="Young J."/>
            <person name="Aguilar M."/>
            <person name="Claverie J.M."/>
            <person name="Frickenhaus S."/>
            <person name="Gonzalez K."/>
            <person name="Herman E.K."/>
            <person name="Lin Y.C."/>
            <person name="Napier J."/>
            <person name="Ogata H."/>
            <person name="Sarno A.F."/>
            <person name="Shmutz J."/>
            <person name="Schroeder D."/>
            <person name="de Vargas C."/>
            <person name="Verret F."/>
            <person name="von Dassow P."/>
            <person name="Valentin K."/>
            <person name="Van de Peer Y."/>
            <person name="Wheeler G."/>
            <person name="Dacks J.B."/>
            <person name="Delwiche C.F."/>
            <person name="Dyhrman S.T."/>
            <person name="Glockner G."/>
            <person name="John U."/>
            <person name="Richards T."/>
            <person name="Worden A.Z."/>
            <person name="Zhang X."/>
            <person name="Grigoriev I.V."/>
            <person name="Allen A.E."/>
            <person name="Bidle K."/>
            <person name="Borodovsky M."/>
            <person name="Bowler C."/>
            <person name="Brownlee C."/>
            <person name="Cock J.M."/>
            <person name="Elias M."/>
            <person name="Gladyshev V.N."/>
            <person name="Groth M."/>
            <person name="Guda C."/>
            <person name="Hadaegh A."/>
            <person name="Iglesias-Rodriguez M.D."/>
            <person name="Jenkins J."/>
            <person name="Jones B.M."/>
            <person name="Lawson T."/>
            <person name="Leese F."/>
            <person name="Lindquist E."/>
            <person name="Lobanov A."/>
            <person name="Lomsadze A."/>
            <person name="Malik S.B."/>
            <person name="Marsh M.E."/>
            <person name="Mackinder L."/>
            <person name="Mock T."/>
            <person name="Mueller-Roeber B."/>
            <person name="Pagarete A."/>
            <person name="Parker M."/>
            <person name="Probert I."/>
            <person name="Quesneville H."/>
            <person name="Raines C."/>
            <person name="Rensing S.A."/>
            <person name="Riano-Pachon D.M."/>
            <person name="Richier S."/>
            <person name="Rokitta S."/>
            <person name="Shiraiwa Y."/>
            <person name="Soanes D.M."/>
            <person name="van der Giezen M."/>
            <person name="Wahlund T.M."/>
            <person name="Williams B."/>
            <person name="Wilson W."/>
            <person name="Wolfe G."/>
            <person name="Wurch L.L."/>
        </authorList>
    </citation>
    <scope>NUCLEOTIDE SEQUENCE</scope>
</reference>
<feature type="domain" description="Guanylate cyclase" evidence="2">
    <location>
        <begin position="51"/>
        <end position="203"/>
    </location>
</feature>
<evidence type="ECO:0000256" key="1">
    <source>
        <dbReference type="SAM" id="MobiDB-lite"/>
    </source>
</evidence>
<proteinExistence type="predicted"/>
<dbReference type="PANTHER" id="PTHR47455">
    <property type="entry name" value="ADENYLYL CYCLASE BETA"/>
    <property type="match status" value="1"/>
</dbReference>
<evidence type="ECO:0000259" key="2">
    <source>
        <dbReference type="PROSITE" id="PS50125"/>
    </source>
</evidence>
<feature type="region of interest" description="Disordered" evidence="1">
    <location>
        <begin position="622"/>
        <end position="676"/>
    </location>
</feature>